<name>A0A8S1ME97_PARPR</name>
<organism evidence="1 2">
    <name type="scientific">Paramecium primaurelia</name>
    <dbReference type="NCBI Taxonomy" id="5886"/>
    <lineage>
        <taxon>Eukaryota</taxon>
        <taxon>Sar</taxon>
        <taxon>Alveolata</taxon>
        <taxon>Ciliophora</taxon>
        <taxon>Intramacronucleata</taxon>
        <taxon>Oligohymenophorea</taxon>
        <taxon>Peniculida</taxon>
        <taxon>Parameciidae</taxon>
        <taxon>Paramecium</taxon>
    </lineage>
</organism>
<dbReference type="Proteomes" id="UP000688137">
    <property type="component" value="Unassembled WGS sequence"/>
</dbReference>
<dbReference type="EMBL" id="CAJJDM010000062">
    <property type="protein sequence ID" value="CAD8078930.1"/>
    <property type="molecule type" value="Genomic_DNA"/>
</dbReference>
<dbReference type="OMA" id="CSCKSML"/>
<accession>A0A8S1ME97</accession>
<dbReference type="AlphaFoldDB" id="A0A8S1ME97"/>
<gene>
    <name evidence="1" type="ORF">PPRIM_AZ9-3.1.T0610037</name>
</gene>
<protein>
    <submittedName>
        <fullName evidence="1">Uncharacterized protein</fullName>
    </submittedName>
</protein>
<keyword evidence="2" id="KW-1185">Reference proteome</keyword>
<evidence type="ECO:0000313" key="1">
    <source>
        <dbReference type="EMBL" id="CAD8078930.1"/>
    </source>
</evidence>
<sequence>MGQTCSCKSMLSVSNAEITRRNELSLRNDSQNSPQENYLQVEKSSRAYTTEYPSRFIIIYPAKKENFDSLRKELKHLNKDASFIIQECENLSQDSNFSLEFSSYLPSSLEDFKL</sequence>
<reference evidence="1" key="1">
    <citation type="submission" date="2021-01" db="EMBL/GenBank/DDBJ databases">
        <authorList>
            <consortium name="Genoscope - CEA"/>
            <person name="William W."/>
        </authorList>
    </citation>
    <scope>NUCLEOTIDE SEQUENCE</scope>
</reference>
<proteinExistence type="predicted"/>
<evidence type="ECO:0000313" key="2">
    <source>
        <dbReference type="Proteomes" id="UP000688137"/>
    </source>
</evidence>
<comment type="caution">
    <text evidence="1">The sequence shown here is derived from an EMBL/GenBank/DDBJ whole genome shotgun (WGS) entry which is preliminary data.</text>
</comment>